<evidence type="ECO:0000313" key="3">
    <source>
        <dbReference type="EMBL" id="GJE54053.1"/>
    </source>
</evidence>
<reference evidence="3" key="1">
    <citation type="journal article" date="2021" name="Front. Microbiol.">
        <title>Comprehensive Comparative Genomics and Phenotyping of Methylobacterium Species.</title>
        <authorList>
            <person name="Alessa O."/>
            <person name="Ogura Y."/>
            <person name="Fujitani Y."/>
            <person name="Takami H."/>
            <person name="Hayashi T."/>
            <person name="Sahin N."/>
            <person name="Tani A."/>
        </authorList>
    </citation>
    <scope>NUCLEOTIDE SEQUENCE</scope>
    <source>
        <strain evidence="3">DSM 23674</strain>
    </source>
</reference>
<gene>
    <name evidence="3" type="ORF">EKPJFOCH_0525</name>
</gene>
<dbReference type="InterPro" id="IPR016677">
    <property type="entry name" value="UCP016817_carboligase"/>
</dbReference>
<name>A0ABQ4TJQ1_9HYPH</name>
<dbReference type="InterPro" id="IPR003806">
    <property type="entry name" value="ATP-grasp_PylC-type"/>
</dbReference>
<keyword evidence="4" id="KW-1185">Reference proteome</keyword>
<keyword evidence="1" id="KW-0547">Nucleotide-binding</keyword>
<protein>
    <recommendedName>
        <fullName evidence="2">ATP-grasp domain-containing protein</fullName>
    </recommendedName>
</protein>
<evidence type="ECO:0000256" key="1">
    <source>
        <dbReference type="PROSITE-ProRule" id="PRU00409"/>
    </source>
</evidence>
<dbReference type="PIRSF" id="PIRSF016817">
    <property type="entry name" value="UCP016817_carboligase"/>
    <property type="match status" value="1"/>
</dbReference>
<evidence type="ECO:0000313" key="4">
    <source>
        <dbReference type="Proteomes" id="UP001055101"/>
    </source>
</evidence>
<dbReference type="Pfam" id="PF02655">
    <property type="entry name" value="ATP-grasp_3"/>
    <property type="match status" value="1"/>
</dbReference>
<proteinExistence type="predicted"/>
<dbReference type="Gene3D" id="3.30.470.20">
    <property type="entry name" value="ATP-grasp fold, B domain"/>
    <property type="match status" value="1"/>
</dbReference>
<dbReference type="PROSITE" id="PS50975">
    <property type="entry name" value="ATP_GRASP"/>
    <property type="match status" value="1"/>
</dbReference>
<organism evidence="3 4">
    <name type="scientific">Methylobacterium thuringiense</name>
    <dbReference type="NCBI Taxonomy" id="1003091"/>
    <lineage>
        <taxon>Bacteria</taxon>
        <taxon>Pseudomonadati</taxon>
        <taxon>Pseudomonadota</taxon>
        <taxon>Alphaproteobacteria</taxon>
        <taxon>Hyphomicrobiales</taxon>
        <taxon>Methylobacteriaceae</taxon>
        <taxon>Methylobacterium</taxon>
    </lineage>
</organism>
<sequence length="404" mass="42645">MREGDAVLIAAQSGRALAQAARRAGLRPFVLDLFGDVDTLDLVEAHRTLPGRFGTGRHGTDTVLAGLDALAELAGNRTLGVILGSGFEGAPALMARIAGRHRLIGAGPGTVAALKDPMLFAALCERLAIPHPRITTKPVADRAAWLTKRSGGSGGSHIRSATAGSAPPGHYFQARVPGRACALNFLADGRDVAVLSLTEQWSRPSALRPFRFAGAVAPGRDEPSPVSADMLAAFTDAIARLAEATALRGIASADLLVDGARWWLLEINPRPGATLDALDRRPAPLLAAHIEASLGRMPRLDPPPVDAAGSEICYAARRYASVPPLDWPDFARDRPRDGSSVARDAPFCTVTACGPDTAAVRHTLRERAGTIAALLDGRTDLHGYRHQAAEHQRADGSAHRPARR</sequence>
<evidence type="ECO:0000259" key="2">
    <source>
        <dbReference type="PROSITE" id="PS50975"/>
    </source>
</evidence>
<comment type="caution">
    <text evidence="3">The sequence shown here is derived from an EMBL/GenBank/DDBJ whole genome shotgun (WGS) entry which is preliminary data.</text>
</comment>
<keyword evidence="1" id="KW-0067">ATP-binding</keyword>
<dbReference type="Proteomes" id="UP001055101">
    <property type="component" value="Unassembled WGS sequence"/>
</dbReference>
<dbReference type="SUPFAM" id="SSF56059">
    <property type="entry name" value="Glutathione synthetase ATP-binding domain-like"/>
    <property type="match status" value="1"/>
</dbReference>
<dbReference type="EMBL" id="BPRA01000002">
    <property type="protein sequence ID" value="GJE54053.1"/>
    <property type="molecule type" value="Genomic_DNA"/>
</dbReference>
<feature type="domain" description="ATP-grasp" evidence="2">
    <location>
        <begin position="223"/>
        <end position="294"/>
    </location>
</feature>
<accession>A0ABQ4TJQ1</accession>
<dbReference type="RefSeq" id="WP_238230607.1">
    <property type="nucleotide sequence ID" value="NZ_BPRA01000002.1"/>
</dbReference>
<reference evidence="3" key="2">
    <citation type="submission" date="2021-08" db="EMBL/GenBank/DDBJ databases">
        <authorList>
            <person name="Tani A."/>
            <person name="Ola A."/>
            <person name="Ogura Y."/>
            <person name="Katsura K."/>
            <person name="Hayashi T."/>
        </authorList>
    </citation>
    <scope>NUCLEOTIDE SEQUENCE</scope>
    <source>
        <strain evidence="3">DSM 23674</strain>
    </source>
</reference>
<dbReference type="InterPro" id="IPR011761">
    <property type="entry name" value="ATP-grasp"/>
</dbReference>